<dbReference type="InterPro" id="IPR005627">
    <property type="entry name" value="CutC-like"/>
</dbReference>
<evidence type="ECO:0000256" key="1">
    <source>
        <dbReference type="ARBA" id="ARBA00007768"/>
    </source>
</evidence>
<keyword evidence="4" id="KW-1185">Reference proteome</keyword>
<reference evidence="3 4" key="1">
    <citation type="journal article" date="2019" name="Int. J. Syst. Evol. Microbiol.">
        <title>The Global Catalogue of Microorganisms (GCM) 10K type strain sequencing project: providing services to taxonomists for standard genome sequencing and annotation.</title>
        <authorList>
            <consortium name="The Broad Institute Genomics Platform"/>
            <consortium name="The Broad Institute Genome Sequencing Center for Infectious Disease"/>
            <person name="Wu L."/>
            <person name="Ma J."/>
        </authorList>
    </citation>
    <scope>NUCLEOTIDE SEQUENCE [LARGE SCALE GENOMIC DNA]</scope>
    <source>
        <strain evidence="3 4">JCM 16373</strain>
    </source>
</reference>
<evidence type="ECO:0000256" key="2">
    <source>
        <dbReference type="ARBA" id="ARBA00019014"/>
    </source>
</evidence>
<sequence length="251" mass="26008">MIAIFQGSLPVWQSVDMSRPILEVIALSAEDAAAAQAGGADRLEVVSDIAADGLTPPLETFAGIREATNLPLRVMLRLADGFHAGGEAGIERLCELAGELRAEGAGEFVLGFLDDAGQADLRAVGALSEVLAGCGWTFHRAIDRAADRDALRKQLAETPGLDTYLTAGSADGVGQGYDTLLAEAARTADGEPGYAARLLVGGGLALDHVAGLRGAGVDAFHIGGAARPRGWDSPVDPAAVREWREALDQDI</sequence>
<name>A0ABN3QD21_9ACTN</name>
<dbReference type="Proteomes" id="UP001501447">
    <property type="component" value="Unassembled WGS sequence"/>
</dbReference>
<gene>
    <name evidence="3" type="ORF">GCM10009863_40900</name>
</gene>
<proteinExistence type="inferred from homology"/>
<accession>A0ABN3QD21</accession>
<dbReference type="Gene3D" id="3.20.20.380">
    <property type="entry name" value="Copper homeostasis (CutC) domain"/>
    <property type="match status" value="1"/>
</dbReference>
<organism evidence="3 4">
    <name type="scientific">Streptomyces axinellae</name>
    <dbReference type="NCBI Taxonomy" id="552788"/>
    <lineage>
        <taxon>Bacteria</taxon>
        <taxon>Bacillati</taxon>
        <taxon>Actinomycetota</taxon>
        <taxon>Actinomycetes</taxon>
        <taxon>Kitasatosporales</taxon>
        <taxon>Streptomycetaceae</taxon>
        <taxon>Streptomyces</taxon>
    </lineage>
</organism>
<evidence type="ECO:0000313" key="4">
    <source>
        <dbReference type="Proteomes" id="UP001501447"/>
    </source>
</evidence>
<comment type="similarity">
    <text evidence="1">Belongs to the CutC family.</text>
</comment>
<comment type="caution">
    <text evidence="3">The sequence shown here is derived from an EMBL/GenBank/DDBJ whole genome shotgun (WGS) entry which is preliminary data.</text>
</comment>
<evidence type="ECO:0000313" key="3">
    <source>
        <dbReference type="EMBL" id="GAA2622601.1"/>
    </source>
</evidence>
<dbReference type="PANTHER" id="PTHR12598">
    <property type="entry name" value="COPPER HOMEOSTASIS PROTEIN CUTC"/>
    <property type="match status" value="1"/>
</dbReference>
<dbReference type="EMBL" id="BAAARJ010000013">
    <property type="protein sequence ID" value="GAA2622601.1"/>
    <property type="molecule type" value="Genomic_DNA"/>
</dbReference>
<dbReference type="Pfam" id="PF03932">
    <property type="entry name" value="CutC"/>
    <property type="match status" value="1"/>
</dbReference>
<dbReference type="InterPro" id="IPR036822">
    <property type="entry name" value="CutC-like_dom_sf"/>
</dbReference>
<dbReference type="PANTHER" id="PTHR12598:SF0">
    <property type="entry name" value="COPPER HOMEOSTASIS PROTEIN CUTC HOMOLOG"/>
    <property type="match status" value="1"/>
</dbReference>
<protein>
    <recommendedName>
        <fullName evidence="2">Copper homeostasis protein cutC homolog</fullName>
    </recommendedName>
</protein>
<dbReference type="SUPFAM" id="SSF110395">
    <property type="entry name" value="CutC-like"/>
    <property type="match status" value="1"/>
</dbReference>